<proteinExistence type="predicted"/>
<dbReference type="EMBL" id="CP005933">
    <property type="protein sequence ID" value="AIA34117.1"/>
    <property type="molecule type" value="Genomic_DNA"/>
</dbReference>
<keyword evidence="2" id="KW-0449">Lipoprotein</keyword>
<dbReference type="PATRIC" id="fig|1316930.3.peg.556"/>
<sequence length="134" mass="15890">MKQTRFLLLSIASIAPLITISSIGCFVSDKEYKQYLKNLKVIDDFEITRPVIKDSKWDEYNRSYNAFKTWLKSRREKAPRNPYANQAFATMNLFLTNANKTYSMWYDAVLNNKSISDDEKIRPEFWEKDLNKNQ</sequence>
<keyword evidence="1" id="KW-0472">Membrane</keyword>
<name>A0A059Y8Z2_MYCBV</name>
<evidence type="ECO:0000256" key="1">
    <source>
        <dbReference type="SAM" id="Phobius"/>
    </source>
</evidence>
<dbReference type="PROSITE" id="PS51257">
    <property type="entry name" value="PROKAR_LIPOPROTEIN"/>
    <property type="match status" value="1"/>
</dbReference>
<evidence type="ECO:0000313" key="2">
    <source>
        <dbReference type="EMBL" id="AIA34117.1"/>
    </source>
</evidence>
<accession>A0A059Y8Z2</accession>
<keyword evidence="1" id="KW-1133">Transmembrane helix</keyword>
<gene>
    <name evidence="2" type="ORF">K668_02705</name>
</gene>
<reference evidence="2 3" key="1">
    <citation type="submission" date="2013-04" db="EMBL/GenBank/DDBJ databases">
        <authorList>
            <person name="Lin L."/>
            <person name="Zeng Z."/>
            <person name="Xie J."/>
            <person name="Luo L."/>
            <person name="Yang Z."/>
            <person name="Liang W."/>
            <person name="Lin H."/>
            <person name="Dong C."/>
            <person name="Sun Y."/>
        </authorList>
    </citation>
    <scope>NUCLEOTIDE SEQUENCE [LARGE SCALE GENOMIC DNA]</scope>
    <source>
        <strain evidence="2 3">CQ-W70</strain>
    </source>
</reference>
<dbReference type="HOGENOM" id="CLU_1893876_0_0_14"/>
<keyword evidence="1" id="KW-0812">Transmembrane</keyword>
<feature type="transmembrane region" description="Helical" evidence="1">
    <location>
        <begin position="6"/>
        <end position="27"/>
    </location>
</feature>
<protein>
    <submittedName>
        <fullName evidence="2">Lipoprotein</fullName>
    </submittedName>
</protein>
<evidence type="ECO:0000313" key="3">
    <source>
        <dbReference type="Proteomes" id="UP000027182"/>
    </source>
</evidence>
<organism evidence="2 3">
    <name type="scientific">Mycoplasmopsis bovis CQ-W70</name>
    <dbReference type="NCBI Taxonomy" id="1316930"/>
    <lineage>
        <taxon>Bacteria</taxon>
        <taxon>Bacillati</taxon>
        <taxon>Mycoplasmatota</taxon>
        <taxon>Mycoplasmoidales</taxon>
        <taxon>Metamycoplasmataceae</taxon>
        <taxon>Mycoplasmopsis</taxon>
    </lineage>
</organism>
<dbReference type="Proteomes" id="UP000027182">
    <property type="component" value="Chromosome"/>
</dbReference>
<dbReference type="RefSeq" id="WP_013954907.1">
    <property type="nucleotide sequence ID" value="NZ_CP005933.1"/>
</dbReference>
<dbReference type="KEGG" id="mbq:K668_02705"/>
<dbReference type="AlphaFoldDB" id="A0A059Y8Z2"/>